<proteinExistence type="predicted"/>
<gene>
    <name evidence="1" type="ORF">JMN32_02695</name>
</gene>
<dbReference type="Proteomes" id="UP000614216">
    <property type="component" value="Unassembled WGS sequence"/>
</dbReference>
<evidence type="ECO:0008006" key="3">
    <source>
        <dbReference type="Google" id="ProtNLM"/>
    </source>
</evidence>
<dbReference type="EMBL" id="JAEUGD010000004">
    <property type="protein sequence ID" value="MBL6445199.1"/>
    <property type="molecule type" value="Genomic_DNA"/>
</dbReference>
<name>A0A937FT93_9BACT</name>
<organism evidence="1 2">
    <name type="scientific">Fulvivirga marina</name>
    <dbReference type="NCBI Taxonomy" id="2494733"/>
    <lineage>
        <taxon>Bacteria</taxon>
        <taxon>Pseudomonadati</taxon>
        <taxon>Bacteroidota</taxon>
        <taxon>Cytophagia</taxon>
        <taxon>Cytophagales</taxon>
        <taxon>Fulvivirgaceae</taxon>
        <taxon>Fulvivirga</taxon>
    </lineage>
</organism>
<keyword evidence="2" id="KW-1185">Reference proteome</keyword>
<dbReference type="AlphaFoldDB" id="A0A937FT93"/>
<reference evidence="1" key="1">
    <citation type="submission" date="2021-01" db="EMBL/GenBank/DDBJ databases">
        <title>Fulvivirga kasyanovii gen. nov., sp nov., a novel member of the phylum Bacteroidetes isolated from seawater in a mussel farm.</title>
        <authorList>
            <person name="Zhao L.-H."/>
            <person name="Wang Z.-J."/>
        </authorList>
    </citation>
    <scope>NUCLEOTIDE SEQUENCE</scope>
    <source>
        <strain evidence="1">29W222</strain>
    </source>
</reference>
<sequence>MTFKIFKRSIIAILFLIMLSNSTLRAQEVGLSFSYFLPKNGYFSTPISPFSIRGLGVELNRYFALQTGASLYRMSGLNVKDIDDFETKDAILGPNFTLLVPVELVLQFVGNTQEFRIKGGGFGFYGFDNKLNYGNLDKAIRKYEGWDVANSNFDYKHGIGLGYYFGAEYIVYVTRQWGLSLEANYFIGDADLGMNGSYTGGSQGGSLTTKTVDYEDSKVDFTGLEISIGILITQ</sequence>
<evidence type="ECO:0000313" key="2">
    <source>
        <dbReference type="Proteomes" id="UP000614216"/>
    </source>
</evidence>
<dbReference type="RefSeq" id="WP_202854739.1">
    <property type="nucleotide sequence ID" value="NZ_JAEUGD010000004.1"/>
</dbReference>
<protein>
    <recommendedName>
        <fullName evidence="3">Outer membrane protein beta-barrel domain-containing protein</fullName>
    </recommendedName>
</protein>
<comment type="caution">
    <text evidence="1">The sequence shown here is derived from an EMBL/GenBank/DDBJ whole genome shotgun (WGS) entry which is preliminary data.</text>
</comment>
<accession>A0A937FT93</accession>
<evidence type="ECO:0000313" key="1">
    <source>
        <dbReference type="EMBL" id="MBL6445199.1"/>
    </source>
</evidence>